<feature type="compositionally biased region" description="Polar residues" evidence="1">
    <location>
        <begin position="447"/>
        <end position="456"/>
    </location>
</feature>
<accession>A0A4Y7TBB9</accession>
<dbReference type="AlphaFoldDB" id="A0A4Y7TBB9"/>
<dbReference type="OrthoDB" id="2786563at2759"/>
<evidence type="ECO:0000313" key="3">
    <source>
        <dbReference type="Proteomes" id="UP000298030"/>
    </source>
</evidence>
<proteinExistence type="predicted"/>
<evidence type="ECO:0000256" key="1">
    <source>
        <dbReference type="SAM" id="MobiDB-lite"/>
    </source>
</evidence>
<feature type="compositionally biased region" description="Low complexity" evidence="1">
    <location>
        <begin position="41"/>
        <end position="58"/>
    </location>
</feature>
<comment type="caution">
    <text evidence="2">The sequence shown here is derived from an EMBL/GenBank/DDBJ whole genome shotgun (WGS) entry which is preliminary data.</text>
</comment>
<feature type="compositionally biased region" description="Pro residues" evidence="1">
    <location>
        <begin position="64"/>
        <end position="75"/>
    </location>
</feature>
<feature type="compositionally biased region" description="Low complexity" evidence="1">
    <location>
        <begin position="431"/>
        <end position="446"/>
    </location>
</feature>
<dbReference type="Proteomes" id="UP000298030">
    <property type="component" value="Unassembled WGS sequence"/>
</dbReference>
<feature type="region of interest" description="Disordered" evidence="1">
    <location>
        <begin position="642"/>
        <end position="664"/>
    </location>
</feature>
<sequence length="708" mass="76004">MNLLLFPEELLERILEEVVLYPSPSHYAQPNLEAPSTNLGPSPISSPATTPKSSPSATRHVSPQPSPTRSRPPSPAFGGPLLHPRSPRGSTSSSSTRSPSTSTHPHGKCNVTTRVGGVNPTPSRSNSSSGTSPTIPRVSPSGTALATPLDFALAPLLTCRLLSRIALPLYYRVVQLKSRAQAKLFLEDGLGSGASMDREGSLKGGIFCYGRRSRAKWIRRLVICGVWKEAGEVVRVLAELVNAPPQPSRSPRRRDLILKPALIFKGKGKARDEADDIVRGEETPISLRVLEITVDSPPLATSPPVLPPLGLDPRTLATPPQDDDAEEFAQALRTFAACWSTRDTIGGHRVERPHERLGNPLRHIVLRKPQNVYLTQPRSKMVISAMASVVESAEDLTSVFVAFRISDDIQGLPTIGTQGVAGVHPHAFQVQHATQHQHQHTSTASSGSVNSLQQPGPITQLTSALTSRPRLRTFATMLPSVWNEAVLRVSQNESLERVVLLGLNGIPVAAPLRSSIRYPLQLPSRPSAPPLSHLPQSTPFADISHQSNNSTPGSPGGARRPRLSVTLPPNPVERVYAASTRDVNGFHPTNPNSHASAMEPHHGHGIGGNGGGYGGGGYVPMGTGLFMNQAKKHDRLCELIRSGAEPPPSLSHTKEERETLGRPLPGTFDYARHSPTFGPTRQHGGTGGWFPLRFNGSNSGHSTPPTRA</sequence>
<feature type="region of interest" description="Disordered" evidence="1">
    <location>
        <begin position="527"/>
        <end position="568"/>
    </location>
</feature>
<gene>
    <name evidence="2" type="ORF">FA13DRAFT_500146</name>
</gene>
<evidence type="ECO:0000313" key="2">
    <source>
        <dbReference type="EMBL" id="TEB30869.1"/>
    </source>
</evidence>
<feature type="compositionally biased region" description="Low complexity" evidence="1">
    <location>
        <begin position="120"/>
        <end position="134"/>
    </location>
</feature>
<dbReference type="EMBL" id="QPFP01000021">
    <property type="protein sequence ID" value="TEB30869.1"/>
    <property type="molecule type" value="Genomic_DNA"/>
</dbReference>
<feature type="region of interest" description="Disordered" evidence="1">
    <location>
        <begin position="31"/>
        <end position="140"/>
    </location>
</feature>
<feature type="region of interest" description="Disordered" evidence="1">
    <location>
        <begin position="679"/>
        <end position="708"/>
    </location>
</feature>
<feature type="compositionally biased region" description="Low complexity" evidence="1">
    <location>
        <begin position="83"/>
        <end position="104"/>
    </location>
</feature>
<keyword evidence="3" id="KW-1185">Reference proteome</keyword>
<feature type="region of interest" description="Disordered" evidence="1">
    <location>
        <begin position="431"/>
        <end position="456"/>
    </location>
</feature>
<feature type="compositionally biased region" description="Polar residues" evidence="1">
    <location>
        <begin position="695"/>
        <end position="708"/>
    </location>
</feature>
<feature type="compositionally biased region" description="Polar residues" evidence="1">
    <location>
        <begin position="534"/>
        <end position="553"/>
    </location>
</feature>
<organism evidence="2 3">
    <name type="scientific">Coprinellus micaceus</name>
    <name type="common">Glistening ink-cap mushroom</name>
    <name type="synonym">Coprinus micaceus</name>
    <dbReference type="NCBI Taxonomy" id="71717"/>
    <lineage>
        <taxon>Eukaryota</taxon>
        <taxon>Fungi</taxon>
        <taxon>Dikarya</taxon>
        <taxon>Basidiomycota</taxon>
        <taxon>Agaricomycotina</taxon>
        <taxon>Agaricomycetes</taxon>
        <taxon>Agaricomycetidae</taxon>
        <taxon>Agaricales</taxon>
        <taxon>Agaricineae</taxon>
        <taxon>Psathyrellaceae</taxon>
        <taxon>Coprinellus</taxon>
    </lineage>
</organism>
<reference evidence="2 3" key="1">
    <citation type="journal article" date="2019" name="Nat. Ecol. Evol.">
        <title>Megaphylogeny resolves global patterns of mushroom evolution.</title>
        <authorList>
            <person name="Varga T."/>
            <person name="Krizsan K."/>
            <person name="Foldi C."/>
            <person name="Dima B."/>
            <person name="Sanchez-Garcia M."/>
            <person name="Sanchez-Ramirez S."/>
            <person name="Szollosi G.J."/>
            <person name="Szarkandi J.G."/>
            <person name="Papp V."/>
            <person name="Albert L."/>
            <person name="Andreopoulos W."/>
            <person name="Angelini C."/>
            <person name="Antonin V."/>
            <person name="Barry K.W."/>
            <person name="Bougher N.L."/>
            <person name="Buchanan P."/>
            <person name="Buyck B."/>
            <person name="Bense V."/>
            <person name="Catcheside P."/>
            <person name="Chovatia M."/>
            <person name="Cooper J."/>
            <person name="Damon W."/>
            <person name="Desjardin D."/>
            <person name="Finy P."/>
            <person name="Geml J."/>
            <person name="Haridas S."/>
            <person name="Hughes K."/>
            <person name="Justo A."/>
            <person name="Karasinski D."/>
            <person name="Kautmanova I."/>
            <person name="Kiss B."/>
            <person name="Kocsube S."/>
            <person name="Kotiranta H."/>
            <person name="LaButti K.M."/>
            <person name="Lechner B.E."/>
            <person name="Liimatainen K."/>
            <person name="Lipzen A."/>
            <person name="Lukacs Z."/>
            <person name="Mihaltcheva S."/>
            <person name="Morgado L.N."/>
            <person name="Niskanen T."/>
            <person name="Noordeloos M.E."/>
            <person name="Ohm R.A."/>
            <person name="Ortiz-Santana B."/>
            <person name="Ovrebo C."/>
            <person name="Racz N."/>
            <person name="Riley R."/>
            <person name="Savchenko A."/>
            <person name="Shiryaev A."/>
            <person name="Soop K."/>
            <person name="Spirin V."/>
            <person name="Szebenyi C."/>
            <person name="Tomsovsky M."/>
            <person name="Tulloss R.E."/>
            <person name="Uehling J."/>
            <person name="Grigoriev I.V."/>
            <person name="Vagvolgyi C."/>
            <person name="Papp T."/>
            <person name="Martin F.M."/>
            <person name="Miettinen O."/>
            <person name="Hibbett D.S."/>
            <person name="Nagy L.G."/>
        </authorList>
    </citation>
    <scope>NUCLEOTIDE SEQUENCE [LARGE SCALE GENOMIC DNA]</scope>
    <source>
        <strain evidence="2 3">FP101781</strain>
    </source>
</reference>
<protein>
    <submittedName>
        <fullName evidence="2">Uncharacterized protein</fullName>
    </submittedName>
</protein>
<name>A0A4Y7TBB9_COPMI</name>